<name>A0A088CJY1_9VIRI</name>
<keyword evidence="10" id="KW-0934">Plastid</keyword>
<dbReference type="GO" id="GO:0003899">
    <property type="term" value="F:DNA-directed RNA polymerase activity"/>
    <property type="evidence" value="ECO:0007669"/>
    <property type="project" value="UniProtKB-EC"/>
</dbReference>
<keyword evidence="6" id="KW-0862">Zinc</keyword>
<keyword evidence="3" id="KW-0808">Transferase</keyword>
<evidence type="ECO:0000313" key="10">
    <source>
        <dbReference type="EMBL" id="AID67557.1"/>
    </source>
</evidence>
<organism evidence="10">
    <name type="scientific">Prasinoderma coloniale</name>
    <dbReference type="NCBI Taxonomy" id="156133"/>
    <lineage>
        <taxon>Eukaryota</taxon>
        <taxon>Viridiplantae</taxon>
        <taxon>Prasinodermophyta</taxon>
        <taxon>Prasinodermophyceae</taxon>
        <taxon>Prasinodermales</taxon>
        <taxon>Prasinodermaceae</taxon>
        <taxon>Prasinoderma</taxon>
    </lineage>
</organism>
<dbReference type="GeneID" id="20357939"/>
<evidence type="ECO:0000259" key="9">
    <source>
        <dbReference type="Pfam" id="PF05000"/>
    </source>
</evidence>
<dbReference type="Gene3D" id="1.10.132.30">
    <property type="match status" value="1"/>
</dbReference>
<dbReference type="PANTHER" id="PTHR19376">
    <property type="entry name" value="DNA-DIRECTED RNA POLYMERASE"/>
    <property type="match status" value="1"/>
</dbReference>
<evidence type="ECO:0000256" key="2">
    <source>
        <dbReference type="ARBA" id="ARBA00022478"/>
    </source>
</evidence>
<feature type="domain" description="RNA polymerase Rpb1" evidence="8">
    <location>
        <begin position="1448"/>
        <end position="1627"/>
    </location>
</feature>
<feature type="domain" description="RNA polymerase Rpb1" evidence="9">
    <location>
        <begin position="104"/>
        <end position="177"/>
    </location>
</feature>
<dbReference type="Gene3D" id="1.10.1790.20">
    <property type="match status" value="1"/>
</dbReference>
<dbReference type="Gene3D" id="1.10.274.100">
    <property type="entry name" value="RNA polymerase Rpb1, domain 3"/>
    <property type="match status" value="1"/>
</dbReference>
<evidence type="ECO:0000256" key="6">
    <source>
        <dbReference type="ARBA" id="ARBA00022833"/>
    </source>
</evidence>
<dbReference type="InterPro" id="IPR038120">
    <property type="entry name" value="Rpb1_funnel_sf"/>
</dbReference>
<keyword evidence="7" id="KW-0804">Transcription</keyword>
<dbReference type="InterPro" id="IPR045867">
    <property type="entry name" value="DNA-dir_RpoC_beta_prime"/>
</dbReference>
<dbReference type="EMBL" id="KJ746598">
    <property type="protein sequence ID" value="AID67557.1"/>
    <property type="molecule type" value="Genomic_DNA"/>
</dbReference>
<dbReference type="GO" id="GO:0006351">
    <property type="term" value="P:DNA-templated transcription"/>
    <property type="evidence" value="ECO:0007669"/>
    <property type="project" value="InterPro"/>
</dbReference>
<proteinExistence type="predicted"/>
<dbReference type="CDD" id="cd02655">
    <property type="entry name" value="RNAP_beta'_C"/>
    <property type="match status" value="1"/>
</dbReference>
<dbReference type="InterPro" id="IPR007081">
    <property type="entry name" value="RNA_pol_Rpb1_5"/>
</dbReference>
<dbReference type="SUPFAM" id="SSF64484">
    <property type="entry name" value="beta and beta-prime subunits of DNA dependent RNA-polymerase"/>
    <property type="match status" value="2"/>
</dbReference>
<evidence type="ECO:0000256" key="5">
    <source>
        <dbReference type="ARBA" id="ARBA00022723"/>
    </source>
</evidence>
<dbReference type="GO" id="GO:0000428">
    <property type="term" value="C:DNA-directed RNA polymerase complex"/>
    <property type="evidence" value="ECO:0007669"/>
    <property type="project" value="UniProtKB-KW"/>
</dbReference>
<geneLocation type="chloroplast" evidence="10"/>
<gene>
    <name evidence="10" type="primary">rpoC2</name>
</gene>
<dbReference type="Pfam" id="PF05000">
    <property type="entry name" value="RNA_pol_Rpb1_4"/>
    <property type="match status" value="1"/>
</dbReference>
<evidence type="ECO:0000256" key="1">
    <source>
        <dbReference type="ARBA" id="ARBA00012418"/>
    </source>
</evidence>
<dbReference type="InterPro" id="IPR042102">
    <property type="entry name" value="RNA_pol_Rpb1_3_sf"/>
</dbReference>
<protein>
    <recommendedName>
        <fullName evidence="1">DNA-directed RNA polymerase</fullName>
        <ecNumber evidence="1">2.7.7.6</ecNumber>
    </recommendedName>
</protein>
<feature type="domain" description="RNA polymerase Rpb1" evidence="8">
    <location>
        <begin position="180"/>
        <end position="370"/>
    </location>
</feature>
<dbReference type="NCBIfam" id="TIGR02388">
    <property type="entry name" value="rpoC2_cyan"/>
    <property type="match status" value="1"/>
</dbReference>
<keyword evidence="10" id="KW-0150">Chloroplast</keyword>
<sequence length="1751" mass="202012">MQKNYPNLDLLTSTPLLYSTTFDKGTIKRLISWWGQHYGFIKTARMLDILKHVGFYQATLAGVSISVHDLHIPHEKQNVLQKAQSDINLTSQKWQAGLITSSERVQKALYTWTYANDLLKPGILHYFLSTNPFNPVYMMAFSGARGNISQVRQLIGMRGLMSNPKGTLIEFPITSNFREGLSISEYVISCYGARKGLVDTAIRTADAGYMTRRLVDVAHALVIRTADCGTKKGIFLEPLRLENKIAVSLEKRSIGRVLAEDLYIESNPAKPILKRNSVITPRETDRLNDSVLVRSPITCACQNSLCQLCYGWSLCSNTIISVGEAVGIIAAQSIGEPGTQLTMRTFHTGGVFSGKSQSLIRSPRTGTLQIHPKPDTLAYERTAFGEDGYEALPHTRIQIIDETICESTSFSIPEGSIIIVRNNESVTYGQVIAMPPQNTNVLEDQEMTSEPIFAPISGEIGVTCFSNLKLCIPLGTFSRNVQKATLSETAILESDRYYFFNQNVNINNEKTLFHERKNQLKLEILKDFDKYGIPETFIEDIWEANTSKLLNGSPSGIKNELLRLSSNNSKRQEQIRRLPPFLITNILKLESVDNRLQNENLRSILIQKALTWHDLFYQTKKLSRSYSSWKSTLIKTLDEQTEENYKVFENKNTLFPSLTKIFKNNNYSARNSTEFPHYIINLEKNDFSFLKYPLFQFIIAQADYQKTDLLGPQITDKIAANAIIQFQVTSLNSNLVLDKSKIRTVKNKLFTNDVNNPVLNNLHWHYRGLLQYPLYKFFTKYNNNFIIINRCFSLVTKSFFSKKKVKTRLTKRFFMLQDLHVTNYKSLPARNGGLGQYNNGENYLIGTVTKGNKKDLYSSFPSQILLQKKHQKQKVLFSTKLKSGNFIYKLGKNPSRQAKFQNDVSFFPQKALWNFKNVSKHRNLKQTANYSLVGSLFSLQTFYSLNSENIWFSNFFQTNVTSFTRTNYSLRKNTELIPTIKSKVMVLWNLRMVNSRNLINKRNLSFINRWVYFAKYSPIPSAIFPSQSFTQKLNLGTSNVDWSLCLKNNQFLFCQFSNQQSIKEFYRNLFTIIQNSIPTSLVAFYNRGQLPKITTTTNKFLNHTVNFSTTCRNNRTSTELNFSYAQKSGLVLKTHILKDDQFKQNSTNYLLYLTSKNIHTFPTKKVTYYPLNASYRQGDALNLNSYITSQTKAGTNLPSALRSTFQVDPTVLREAKKIPYSGILFAVHTIGISIRKATFTQIPLIKQYCPKVLFNVEQIQVTKKVKKTEKQLIIKKEFKRFNKHLKQQTLVELISMLGLTQLTFEEMTLICEKLLKNLKYKKYTDTNLVIKEKTYFNNSMLCWHANTIENLVQKWLRQTRPHSFAPERFIFAGDFLADLIYYKPTTSDIVQGLPKVESLFEGRKLVRIELALMFDFVKKIFMRYQNFGMIKFFVSEDKKVQFKSKRKTLKLEQKVLQEQNSYTQYLNLLLKCTRKRRRKKQSKTTIFNHFIKNRSRIRKNWDLTNSETNIRLLTSFNKPYVFRYPLRSIEKKLSHVRRFELKKHANFSSNLVFDFNSNSLRKKSLYKNIQIEGIRYSLVFLQTIQLFILENVQAVYFSQGVTISDKHIEVIVRQITSKVRVTLPGTSPISSGEMVSYKKLDTQNKNTIYQSQFIPYVLGMTQMSLSAEGFISAASFQETKRVLIQSVIHGRVDFLNGLKENVILGHRLTIGNNCQTDTYHNVDITTRKEKNIHLSQTTLYTRIKVLLLSKI</sequence>
<keyword evidence="5" id="KW-0479">Metal-binding</keyword>
<evidence type="ECO:0000256" key="7">
    <source>
        <dbReference type="ARBA" id="ARBA00023163"/>
    </source>
</evidence>
<evidence type="ECO:0000256" key="4">
    <source>
        <dbReference type="ARBA" id="ARBA00022695"/>
    </source>
</evidence>
<keyword evidence="2" id="KW-0240">DNA-directed RNA polymerase</keyword>
<dbReference type="RefSeq" id="YP_009057512.1">
    <property type="nucleotide sequence ID" value="NC_024817.1"/>
</dbReference>
<dbReference type="Pfam" id="PF04998">
    <property type="entry name" value="RNA_pol_Rpb1_5"/>
    <property type="match status" value="2"/>
</dbReference>
<dbReference type="GO" id="GO:0046872">
    <property type="term" value="F:metal ion binding"/>
    <property type="evidence" value="ECO:0007669"/>
    <property type="project" value="UniProtKB-KW"/>
</dbReference>
<dbReference type="PANTHER" id="PTHR19376:SF68">
    <property type="entry name" value="DNA-DIRECTED RNA POLYMERASE SUBUNIT BETA"/>
    <property type="match status" value="1"/>
</dbReference>
<dbReference type="Gene3D" id="1.10.150.390">
    <property type="match status" value="1"/>
</dbReference>
<accession>A0A088CJY1</accession>
<dbReference type="EC" id="2.7.7.6" evidence="1"/>
<dbReference type="InterPro" id="IPR007083">
    <property type="entry name" value="RNA_pol_Rpb1_4"/>
</dbReference>
<keyword evidence="4" id="KW-0548">Nucleotidyltransferase</keyword>
<reference evidence="10" key="1">
    <citation type="journal article" date="2014" name="BMC Genomics">
        <title>Six newly sequenced chloroplast genomes from prasinophyte green algae provide insights into the relationships among prasinophyte lineages and the diversity of streamlined genome architecture in picoplanktonic species.</title>
        <authorList>
            <person name="Lemieux C."/>
            <person name="Otis C."/>
            <person name="Turmel M."/>
        </authorList>
    </citation>
    <scope>NUCLEOTIDE SEQUENCE</scope>
</reference>
<evidence type="ECO:0000259" key="8">
    <source>
        <dbReference type="Pfam" id="PF04998"/>
    </source>
</evidence>
<evidence type="ECO:0000256" key="3">
    <source>
        <dbReference type="ARBA" id="ARBA00022679"/>
    </source>
</evidence>
<dbReference type="GO" id="GO:0003677">
    <property type="term" value="F:DNA binding"/>
    <property type="evidence" value="ECO:0007669"/>
    <property type="project" value="InterPro"/>
</dbReference>
<dbReference type="InterPro" id="IPR012756">
    <property type="entry name" value="DNA-dir_RpoC2_beta_pp"/>
</dbReference>